<dbReference type="AlphaFoldDB" id="A0ABD0JJ87"/>
<accession>A0ABD0JJ87</accession>
<organism evidence="4 5">
    <name type="scientific">Batillaria attramentaria</name>
    <dbReference type="NCBI Taxonomy" id="370345"/>
    <lineage>
        <taxon>Eukaryota</taxon>
        <taxon>Metazoa</taxon>
        <taxon>Spiralia</taxon>
        <taxon>Lophotrochozoa</taxon>
        <taxon>Mollusca</taxon>
        <taxon>Gastropoda</taxon>
        <taxon>Caenogastropoda</taxon>
        <taxon>Sorbeoconcha</taxon>
        <taxon>Cerithioidea</taxon>
        <taxon>Batillariidae</taxon>
        <taxon>Batillaria</taxon>
    </lineage>
</organism>
<comment type="caution">
    <text evidence="4">The sequence shown here is derived from an EMBL/GenBank/DDBJ whole genome shotgun (WGS) entry which is preliminary data.</text>
</comment>
<name>A0ABD0JJ87_9CAEN</name>
<sequence>MPARQFPDGRGAYLQLEEIEGVLYPVYHDHIEQQLQDVRQLHVRDDDVILCTYPKAGTHWVWEVLTMLRRRSSTYCPDMKRTAMLENVDLDLVRSQPSPRVLNTHLLPRALPAGTWNSRARLVVFHRNPKDTVVSLYNMARQVSYNKFKSAFEGCFEGYADLFLKGTVPHGSWFDYVRAWEEVRSHVQPGRLYVGHYEDMHRDPVGEVSRLAAFLDIDASAELCRQIADACSFHKLKAASGAKRGAQDQGIWKPNATGIFRKGQVGDWKNWMTLEMSAAFDTAFNQRLHGLNIHFTFD</sequence>
<evidence type="ECO:0000313" key="4">
    <source>
        <dbReference type="EMBL" id="KAK7475029.1"/>
    </source>
</evidence>
<dbReference type="PANTHER" id="PTHR11783">
    <property type="entry name" value="SULFOTRANSFERASE SULT"/>
    <property type="match status" value="1"/>
</dbReference>
<keyword evidence="5" id="KW-1185">Reference proteome</keyword>
<proteinExistence type="inferred from homology"/>
<keyword evidence="2" id="KW-0808">Transferase</keyword>
<dbReference type="EMBL" id="JACVVK020000417">
    <property type="protein sequence ID" value="KAK7475029.1"/>
    <property type="molecule type" value="Genomic_DNA"/>
</dbReference>
<evidence type="ECO:0000256" key="1">
    <source>
        <dbReference type="ARBA" id="ARBA00005771"/>
    </source>
</evidence>
<feature type="domain" description="Sulfotransferase" evidence="3">
    <location>
        <begin position="45"/>
        <end position="291"/>
    </location>
</feature>
<dbReference type="GO" id="GO:0016740">
    <property type="term" value="F:transferase activity"/>
    <property type="evidence" value="ECO:0007669"/>
    <property type="project" value="UniProtKB-KW"/>
</dbReference>
<evidence type="ECO:0000313" key="5">
    <source>
        <dbReference type="Proteomes" id="UP001519460"/>
    </source>
</evidence>
<evidence type="ECO:0000256" key="2">
    <source>
        <dbReference type="ARBA" id="ARBA00022679"/>
    </source>
</evidence>
<evidence type="ECO:0000259" key="3">
    <source>
        <dbReference type="Pfam" id="PF00685"/>
    </source>
</evidence>
<comment type="similarity">
    <text evidence="1">Belongs to the sulfotransferase 1 family.</text>
</comment>
<dbReference type="InterPro" id="IPR027417">
    <property type="entry name" value="P-loop_NTPase"/>
</dbReference>
<dbReference type="Proteomes" id="UP001519460">
    <property type="component" value="Unassembled WGS sequence"/>
</dbReference>
<dbReference type="InterPro" id="IPR000863">
    <property type="entry name" value="Sulfotransferase_dom"/>
</dbReference>
<reference evidence="4 5" key="1">
    <citation type="journal article" date="2023" name="Sci. Data">
        <title>Genome assembly of the Korean intertidal mud-creeper Batillaria attramentaria.</title>
        <authorList>
            <person name="Patra A.K."/>
            <person name="Ho P.T."/>
            <person name="Jun S."/>
            <person name="Lee S.J."/>
            <person name="Kim Y."/>
            <person name="Won Y.J."/>
        </authorList>
    </citation>
    <scope>NUCLEOTIDE SEQUENCE [LARGE SCALE GENOMIC DNA]</scope>
    <source>
        <strain evidence="4">Wonlab-2016</strain>
    </source>
</reference>
<dbReference type="Pfam" id="PF00685">
    <property type="entry name" value="Sulfotransfer_1"/>
    <property type="match status" value="1"/>
</dbReference>
<protein>
    <recommendedName>
        <fullName evidence="3">Sulfotransferase domain-containing protein</fullName>
    </recommendedName>
</protein>
<gene>
    <name evidence="4" type="ORF">BaRGS_00033710</name>
</gene>
<dbReference type="Gene3D" id="3.40.50.300">
    <property type="entry name" value="P-loop containing nucleotide triphosphate hydrolases"/>
    <property type="match status" value="1"/>
</dbReference>
<dbReference type="SUPFAM" id="SSF52540">
    <property type="entry name" value="P-loop containing nucleoside triphosphate hydrolases"/>
    <property type="match status" value="1"/>
</dbReference>